<dbReference type="EMBL" id="AZBU02000001">
    <property type="protein sequence ID" value="TMS33143.1"/>
    <property type="molecule type" value="Genomic_DNA"/>
</dbReference>
<keyword evidence="3" id="KW-1185">Reference proteome</keyword>
<feature type="compositionally biased region" description="Basic and acidic residues" evidence="1">
    <location>
        <begin position="8"/>
        <end position="22"/>
    </location>
</feature>
<accession>A0A4V6I6Z4</accession>
<gene>
    <name evidence="2" type="ORF">L596_000917</name>
</gene>
<organism evidence="2 3">
    <name type="scientific">Steinernema carpocapsae</name>
    <name type="common">Entomopathogenic nematode</name>
    <dbReference type="NCBI Taxonomy" id="34508"/>
    <lineage>
        <taxon>Eukaryota</taxon>
        <taxon>Metazoa</taxon>
        <taxon>Ecdysozoa</taxon>
        <taxon>Nematoda</taxon>
        <taxon>Chromadorea</taxon>
        <taxon>Rhabditida</taxon>
        <taxon>Tylenchina</taxon>
        <taxon>Panagrolaimomorpha</taxon>
        <taxon>Strongyloidoidea</taxon>
        <taxon>Steinernematidae</taxon>
        <taxon>Steinernema</taxon>
    </lineage>
</organism>
<sequence>MLKRLPRTHQDEAAFRNLKDPDTAPNPRNSHLHHVKASDGRLHEGPPSAVAFGINSRWRVESAFSPKFEAFRRWSAAECQLTSAAQRPAETGPRVLSQIQAGLEAYWQRKKKDCLSGRPAFSPQLAAFLIRSRVRAGLPHESLRQLQAFLSNHPDRVISSWW</sequence>
<comment type="caution">
    <text evidence="2">The sequence shown here is derived from an EMBL/GenBank/DDBJ whole genome shotgun (WGS) entry which is preliminary data.</text>
</comment>
<reference evidence="2 3" key="2">
    <citation type="journal article" date="2019" name="G3 (Bethesda)">
        <title>Hybrid Assembly of the Genome of the Entomopathogenic Nematode Steinernema carpocapsae Identifies the X-Chromosome.</title>
        <authorList>
            <person name="Serra L."/>
            <person name="Macchietto M."/>
            <person name="Macias-Munoz A."/>
            <person name="McGill C.J."/>
            <person name="Rodriguez I.M."/>
            <person name="Rodriguez B."/>
            <person name="Murad R."/>
            <person name="Mortazavi A."/>
        </authorList>
    </citation>
    <scope>NUCLEOTIDE SEQUENCE [LARGE SCALE GENOMIC DNA]</scope>
    <source>
        <strain evidence="2 3">ALL</strain>
    </source>
</reference>
<proteinExistence type="predicted"/>
<evidence type="ECO:0000313" key="2">
    <source>
        <dbReference type="EMBL" id="TMS33143.1"/>
    </source>
</evidence>
<evidence type="ECO:0000313" key="3">
    <source>
        <dbReference type="Proteomes" id="UP000298663"/>
    </source>
</evidence>
<protein>
    <submittedName>
        <fullName evidence="2">Uncharacterized protein</fullName>
    </submittedName>
</protein>
<reference evidence="2 3" key="1">
    <citation type="journal article" date="2015" name="Genome Biol.">
        <title>Comparative genomics of Steinernema reveals deeply conserved gene regulatory networks.</title>
        <authorList>
            <person name="Dillman A.R."/>
            <person name="Macchietto M."/>
            <person name="Porter C.F."/>
            <person name="Rogers A."/>
            <person name="Williams B."/>
            <person name="Antoshechkin I."/>
            <person name="Lee M.M."/>
            <person name="Goodwin Z."/>
            <person name="Lu X."/>
            <person name="Lewis E.E."/>
            <person name="Goodrich-Blair H."/>
            <person name="Stock S.P."/>
            <person name="Adams B.J."/>
            <person name="Sternberg P.W."/>
            <person name="Mortazavi A."/>
        </authorList>
    </citation>
    <scope>NUCLEOTIDE SEQUENCE [LARGE SCALE GENOMIC DNA]</scope>
    <source>
        <strain evidence="2 3">ALL</strain>
    </source>
</reference>
<feature type="region of interest" description="Disordered" evidence="1">
    <location>
        <begin position="1"/>
        <end position="46"/>
    </location>
</feature>
<name>A0A4V6I6Z4_STECR</name>
<evidence type="ECO:0000256" key="1">
    <source>
        <dbReference type="SAM" id="MobiDB-lite"/>
    </source>
</evidence>
<dbReference type="AlphaFoldDB" id="A0A4V6I6Z4"/>
<dbReference type="EMBL" id="CM016762">
    <property type="protein sequence ID" value="TMS33143.1"/>
    <property type="molecule type" value="Genomic_DNA"/>
</dbReference>
<dbReference type="Proteomes" id="UP000298663">
    <property type="component" value="Chromosome X"/>
</dbReference>